<dbReference type="PANTHER" id="PTHR37574:SF1">
    <property type="entry name" value="LIPASE B"/>
    <property type="match status" value="1"/>
</dbReference>
<dbReference type="GO" id="GO:0072330">
    <property type="term" value="P:monocarboxylic acid biosynthetic process"/>
    <property type="evidence" value="ECO:0007669"/>
    <property type="project" value="UniProtKB-ARBA"/>
</dbReference>
<dbReference type="GO" id="GO:0017000">
    <property type="term" value="P:antibiotic biosynthetic process"/>
    <property type="evidence" value="ECO:0007669"/>
    <property type="project" value="UniProtKB-ARBA"/>
</dbReference>
<dbReference type="SUPFAM" id="SSF53474">
    <property type="entry name" value="alpha/beta-Hydrolases"/>
    <property type="match status" value="1"/>
</dbReference>
<reference evidence="2" key="2">
    <citation type="journal article" date="2016" name="Fungal Biol.">
        <title>Ochratoxin A production by Penicillium thymicola.</title>
        <authorList>
            <person name="Nguyen H.D.T."/>
            <person name="McMullin D.R."/>
            <person name="Ponomareva E."/>
            <person name="Riley R."/>
            <person name="Pomraning K.R."/>
            <person name="Baker S.E."/>
            <person name="Seifert K.A."/>
        </authorList>
    </citation>
    <scope>NUCLEOTIDE SEQUENCE</scope>
    <source>
        <strain evidence="2">DAOM 180753</strain>
    </source>
</reference>
<name>A0AAI9XAG1_PENTH</name>
<sequence length="463" mass="50157">MRYHQVFWFVFFVSASLSNPVPSYTLKDAQNIPVIFNRLFNTSISQTPFGRDIYQRLYQLESKISDIATGKINPVSTIEEGLSVLASIPNTNNSRTMLENAIDIVSLGLVPTNIIDILNGITNHEINSIANNNTKDPSPPIHPTRSFWDAPYSIPEETLRSAIHIPSTFTYGKNNKIPVLLVPGTADPAGSTYYFNYAKLFTANPLTDPVWVNIPGNSLDDIQSNAEYVAYAINYISGLSQRPIGVLSWSQGSLDVQWALKYWPSTRAAVSDFMAVSGDFHGTLVATLCALAKPFCPPAVLQQGYDTGFILALRGEGGDSAFVPTTSVYSGNDVIVQPQSGEWASAALGDVRGVGMSNVQVQVACAGRAAGGSYSHSAMLVHPLAYALFIDALVHDGPGRLERIDLGAVCGESIAPGLDVNDFLGMEAVSNVVGVLDVLWYGYNNESDEPPLRDYVHHYEAGL</sequence>
<dbReference type="Gene3D" id="3.40.50.1820">
    <property type="entry name" value="alpha/beta hydrolase"/>
    <property type="match status" value="1"/>
</dbReference>
<accession>A0AAI9XAG1</accession>
<dbReference type="AlphaFoldDB" id="A0AAI9XAG1"/>
<keyword evidence="1" id="KW-0732">Signal</keyword>
<dbReference type="InterPro" id="IPR053228">
    <property type="entry name" value="Stereospecific_Lipase"/>
</dbReference>
<comment type="caution">
    <text evidence="2">The sequence shown here is derived from an EMBL/GenBank/DDBJ whole genome shotgun (WGS) entry which is preliminary data.</text>
</comment>
<feature type="signal peptide" evidence="1">
    <location>
        <begin position="1"/>
        <end position="18"/>
    </location>
</feature>
<dbReference type="EMBL" id="LACB01000076">
    <property type="protein sequence ID" value="KAJ9489732.1"/>
    <property type="molecule type" value="Genomic_DNA"/>
</dbReference>
<protein>
    <submittedName>
        <fullName evidence="2">Uncharacterized protein</fullName>
    </submittedName>
</protein>
<proteinExistence type="predicted"/>
<organism evidence="2 3">
    <name type="scientific">Penicillium thymicola</name>
    <dbReference type="NCBI Taxonomy" id="293382"/>
    <lineage>
        <taxon>Eukaryota</taxon>
        <taxon>Fungi</taxon>
        <taxon>Dikarya</taxon>
        <taxon>Ascomycota</taxon>
        <taxon>Pezizomycotina</taxon>
        <taxon>Eurotiomycetes</taxon>
        <taxon>Eurotiomycetidae</taxon>
        <taxon>Eurotiales</taxon>
        <taxon>Aspergillaceae</taxon>
        <taxon>Penicillium</taxon>
    </lineage>
</organism>
<keyword evidence="3" id="KW-1185">Reference proteome</keyword>
<gene>
    <name evidence="2" type="ORF">VN97_g3552</name>
</gene>
<feature type="chain" id="PRO_5042528863" evidence="1">
    <location>
        <begin position="19"/>
        <end position="463"/>
    </location>
</feature>
<evidence type="ECO:0000313" key="3">
    <source>
        <dbReference type="Proteomes" id="UP001227192"/>
    </source>
</evidence>
<dbReference type="InterPro" id="IPR029058">
    <property type="entry name" value="AB_hydrolase_fold"/>
</dbReference>
<dbReference type="PANTHER" id="PTHR37574">
    <property type="entry name" value="LIPASE B"/>
    <property type="match status" value="1"/>
</dbReference>
<evidence type="ECO:0000313" key="2">
    <source>
        <dbReference type="EMBL" id="KAJ9489732.1"/>
    </source>
</evidence>
<dbReference type="Proteomes" id="UP001227192">
    <property type="component" value="Unassembled WGS sequence"/>
</dbReference>
<evidence type="ECO:0000256" key="1">
    <source>
        <dbReference type="SAM" id="SignalP"/>
    </source>
</evidence>
<reference evidence="2" key="1">
    <citation type="submission" date="2015-06" db="EMBL/GenBank/DDBJ databases">
        <authorList>
            <person name="Nguyen H."/>
        </authorList>
    </citation>
    <scope>NUCLEOTIDE SEQUENCE</scope>
    <source>
        <strain evidence="2">DAOM 180753</strain>
    </source>
</reference>